<dbReference type="STRING" id="1120918.SAMN05216249_13012"/>
<feature type="non-terminal residue" evidence="1">
    <location>
        <position position="1"/>
    </location>
</feature>
<dbReference type="AlphaFoldDB" id="A0A1I1AMQ2"/>
<gene>
    <name evidence="1" type="ORF">SAMN05216249_13012</name>
</gene>
<name>A0A1I1AMQ2_9FIRM</name>
<protein>
    <submittedName>
        <fullName evidence="1">Leucine rich repeat-containing protein</fullName>
    </submittedName>
</protein>
<dbReference type="EMBL" id="FOJY01000030">
    <property type="protein sequence ID" value="SFB38656.1"/>
    <property type="molecule type" value="Genomic_DNA"/>
</dbReference>
<reference evidence="1 2" key="1">
    <citation type="submission" date="2016-10" db="EMBL/GenBank/DDBJ databases">
        <authorList>
            <person name="de Groot N.N."/>
        </authorList>
    </citation>
    <scope>NUCLEOTIDE SEQUENCE [LARGE SCALE GENOMIC DNA]</scope>
    <source>
        <strain evidence="1 2">DSM 5522</strain>
    </source>
</reference>
<dbReference type="RefSeq" id="WP_177205719.1">
    <property type="nucleotide sequence ID" value="NZ_FOJY01000030.1"/>
</dbReference>
<keyword evidence="2" id="KW-1185">Reference proteome</keyword>
<dbReference type="InterPro" id="IPR032675">
    <property type="entry name" value="LRR_dom_sf"/>
</dbReference>
<evidence type="ECO:0000313" key="1">
    <source>
        <dbReference type="EMBL" id="SFB38656.1"/>
    </source>
</evidence>
<accession>A0A1I1AMQ2</accession>
<dbReference type="InterPro" id="IPR026906">
    <property type="entry name" value="LRR_5"/>
</dbReference>
<evidence type="ECO:0000313" key="2">
    <source>
        <dbReference type="Proteomes" id="UP000198838"/>
    </source>
</evidence>
<dbReference type="Proteomes" id="UP000198838">
    <property type="component" value="Unassembled WGS sequence"/>
</dbReference>
<sequence length="151" mass="16887">RKRKEATKKGKKFSLKGYKYTITTASQKNPTVTITGYKNKNLKKISVPETVTYMKVKFKVTAIGNNAFKYQKKATSLVVGKNVQVIGKNAFYGDSKLKTITLKTSSLKKVGAKAFKGIYKKAVIKVPKNKVKSYTKLMKNKGQAKTVKIKK</sequence>
<dbReference type="Gene3D" id="3.80.10.10">
    <property type="entry name" value="Ribonuclease Inhibitor"/>
    <property type="match status" value="1"/>
</dbReference>
<dbReference type="Pfam" id="PF13306">
    <property type="entry name" value="LRR_5"/>
    <property type="match status" value="1"/>
</dbReference>
<proteinExistence type="predicted"/>
<organism evidence="1 2">
    <name type="scientific">Acetitomaculum ruminis DSM 5522</name>
    <dbReference type="NCBI Taxonomy" id="1120918"/>
    <lineage>
        <taxon>Bacteria</taxon>
        <taxon>Bacillati</taxon>
        <taxon>Bacillota</taxon>
        <taxon>Clostridia</taxon>
        <taxon>Lachnospirales</taxon>
        <taxon>Lachnospiraceae</taxon>
        <taxon>Acetitomaculum</taxon>
    </lineage>
</organism>